<keyword evidence="1" id="KW-1133">Transmembrane helix</keyword>
<feature type="transmembrane region" description="Helical" evidence="1">
    <location>
        <begin position="109"/>
        <end position="132"/>
    </location>
</feature>
<dbReference type="PANTHER" id="PTHR35342">
    <property type="entry name" value="TRICARBOXYLIC TRANSPORT PROTEIN"/>
    <property type="match status" value="1"/>
</dbReference>
<feature type="transmembrane region" description="Helical" evidence="1">
    <location>
        <begin position="144"/>
        <end position="162"/>
    </location>
</feature>
<feature type="domain" description="DUF112" evidence="2">
    <location>
        <begin position="21"/>
        <end position="438"/>
    </location>
</feature>
<keyword evidence="4" id="KW-1185">Reference proteome</keyword>
<feature type="transmembrane region" description="Helical" evidence="1">
    <location>
        <begin position="206"/>
        <end position="226"/>
    </location>
</feature>
<feature type="transmembrane region" description="Helical" evidence="1">
    <location>
        <begin position="353"/>
        <end position="374"/>
    </location>
</feature>
<dbReference type="RefSeq" id="WP_200195863.1">
    <property type="nucleotide sequence ID" value="NZ_JAENHM010000058.1"/>
</dbReference>
<feature type="transmembrane region" description="Helical" evidence="1">
    <location>
        <begin position="321"/>
        <end position="341"/>
    </location>
</feature>
<evidence type="ECO:0000256" key="1">
    <source>
        <dbReference type="SAM" id="Phobius"/>
    </source>
</evidence>
<name>A0ABS1F8N3_9PROT</name>
<reference evidence="4" key="1">
    <citation type="submission" date="2021-01" db="EMBL/GenBank/DDBJ databases">
        <title>Genome public.</title>
        <authorList>
            <person name="Liu C."/>
            <person name="Sun Q."/>
        </authorList>
    </citation>
    <scope>NUCLEOTIDE SEQUENCE [LARGE SCALE GENOMIC DNA]</scope>
    <source>
        <strain evidence="4">YIM B02556</strain>
    </source>
</reference>
<gene>
    <name evidence="3" type="ORF">JHL17_20490</name>
</gene>
<evidence type="ECO:0000313" key="3">
    <source>
        <dbReference type="EMBL" id="MBK1839789.1"/>
    </source>
</evidence>
<accession>A0ABS1F8N3</accession>
<keyword evidence="1" id="KW-0472">Membrane</keyword>
<dbReference type="Proteomes" id="UP000652760">
    <property type="component" value="Unassembled WGS sequence"/>
</dbReference>
<feature type="transmembrane region" description="Helical" evidence="1">
    <location>
        <begin position="169"/>
        <end position="186"/>
    </location>
</feature>
<feature type="transmembrane region" description="Helical" evidence="1">
    <location>
        <begin position="471"/>
        <end position="489"/>
    </location>
</feature>
<feature type="transmembrane region" description="Helical" evidence="1">
    <location>
        <begin position="20"/>
        <end position="49"/>
    </location>
</feature>
<keyword evidence="1" id="KW-0812">Transmembrane</keyword>
<evidence type="ECO:0000313" key="4">
    <source>
        <dbReference type="Proteomes" id="UP000652760"/>
    </source>
</evidence>
<organism evidence="3 4">
    <name type="scientific">Azospirillum endophyticum</name>
    <dbReference type="NCBI Taxonomy" id="2800326"/>
    <lineage>
        <taxon>Bacteria</taxon>
        <taxon>Pseudomonadati</taxon>
        <taxon>Pseudomonadota</taxon>
        <taxon>Alphaproteobacteria</taxon>
        <taxon>Rhodospirillales</taxon>
        <taxon>Azospirillaceae</taxon>
        <taxon>Azospirillum</taxon>
    </lineage>
</organism>
<evidence type="ECO:0000259" key="2">
    <source>
        <dbReference type="Pfam" id="PF01970"/>
    </source>
</evidence>
<dbReference type="InterPro" id="IPR002823">
    <property type="entry name" value="DUF112_TM"/>
</dbReference>
<proteinExistence type="predicted"/>
<dbReference type="EMBL" id="JAENHM010000058">
    <property type="protein sequence ID" value="MBK1839789.1"/>
    <property type="molecule type" value="Genomic_DNA"/>
</dbReference>
<protein>
    <submittedName>
        <fullName evidence="3">Tripartite tricarboxylate transporter permease</fullName>
    </submittedName>
</protein>
<dbReference type="PANTHER" id="PTHR35342:SF5">
    <property type="entry name" value="TRICARBOXYLIC TRANSPORT PROTEIN"/>
    <property type="match status" value="1"/>
</dbReference>
<comment type="caution">
    <text evidence="3">The sequence shown here is derived from an EMBL/GenBank/DDBJ whole genome shotgun (WGS) entry which is preliminary data.</text>
</comment>
<dbReference type="Pfam" id="PF01970">
    <property type="entry name" value="TctA"/>
    <property type="match status" value="1"/>
</dbReference>
<sequence length="502" mass="51822">MDLFDNLLIGAQTAISVRGMFYALIGVVLGTAIGVLPGLGPVAAIAMLLPLTYGLQPELALIMLAGIFYGSQYGGSTTSILVNIPGESSSVVTCLDGHQMARQGRAGTALATAAIGSFFAGTVSTVLIAGFAPVLATIAFRFGPAEYFSLMILGLVGAVALAHGSMVKALGMILIGLLLGLVGTDVTSGGQRFTFSLPDLFDGIDFVAISMGLFGIAEVIASAGRAGNRDILTRRITGLLPSRSDLRRMAPAVLRGTAVGSFLGLLPGGGATLSSFTSYALEKKLSRTPGAFGRGAIEGVAGPESANNAASQTSFIPMLTLGIPSNAVMALMIGAMMMHNITPGPQVAVTNPALFWGLIVSMWFGNLILLVLNLPMIGLWVKVLGVPYRLLFPAIVVLSCIGAYSVNGNGFGILLLAGFGLAGHLFAALECEPAPLLLGFVLGPSMEEYFRRAMLIGDGDIAIFATRPLSAVLLGTAALVLLLFALPAIGRKRAEAFVEGEE</sequence>